<proteinExistence type="inferred from homology"/>
<evidence type="ECO:0000256" key="2">
    <source>
        <dbReference type="ARBA" id="ARBA00022679"/>
    </source>
</evidence>
<gene>
    <name evidence="5" type="ORF">VE01_06051</name>
</gene>
<dbReference type="SUPFAM" id="SSF53335">
    <property type="entry name" value="S-adenosyl-L-methionine-dependent methyltransferases"/>
    <property type="match status" value="1"/>
</dbReference>
<evidence type="ECO:0000313" key="6">
    <source>
        <dbReference type="Proteomes" id="UP000091956"/>
    </source>
</evidence>
<dbReference type="STRING" id="342668.A0A1B8GJC2"/>
<keyword evidence="3" id="KW-0949">S-adenosyl-L-methionine</keyword>
<sequence length="288" mass="32650">MTGKDSFCRTVAFSTQSKDSPFYKPTLDNLSKEARDLLENYSGIEPDRVVPHVEEIRDRAWAIFPYPCIGIFSFVGLNLRTSPLYPTILSRLKDDKQTFLDLGCCLGTEIRKLVADGAPSENLYGTDLRSEFWDLGYALFRDKASFKAQFLTGDVFDPASELGKLDGKVDVLHAGLFFHLFSYEQQIEVAKRTVKLMRPVEGSLLVGWQVGSSSDTGALRSEDGKKILYRHDEESWAGLWREVSEQTGVKFVVEAWMEDPPRVLAGNEDSDEAWLKDSRRLKFSVRRV</sequence>
<protein>
    <submittedName>
        <fullName evidence="5">Uncharacterized protein</fullName>
    </submittedName>
</protein>
<keyword evidence="2" id="KW-0808">Transferase</keyword>
<dbReference type="PANTHER" id="PTHR35897:SF1">
    <property type="entry name" value="METHYLTRANSFERASE AUSD"/>
    <property type="match status" value="1"/>
</dbReference>
<organism evidence="5 6">
    <name type="scientific">Pseudogymnoascus verrucosus</name>
    <dbReference type="NCBI Taxonomy" id="342668"/>
    <lineage>
        <taxon>Eukaryota</taxon>
        <taxon>Fungi</taxon>
        <taxon>Dikarya</taxon>
        <taxon>Ascomycota</taxon>
        <taxon>Pezizomycotina</taxon>
        <taxon>Leotiomycetes</taxon>
        <taxon>Thelebolales</taxon>
        <taxon>Thelebolaceae</taxon>
        <taxon>Pseudogymnoascus</taxon>
    </lineage>
</organism>
<dbReference type="GO" id="GO:0016740">
    <property type="term" value="F:transferase activity"/>
    <property type="evidence" value="ECO:0007669"/>
    <property type="project" value="UniProtKB-KW"/>
</dbReference>
<dbReference type="Gene3D" id="3.40.50.150">
    <property type="entry name" value="Vaccinia Virus protein VP39"/>
    <property type="match status" value="1"/>
</dbReference>
<reference evidence="5 6" key="1">
    <citation type="submission" date="2016-03" db="EMBL/GenBank/DDBJ databases">
        <title>Comparative genomics of Pseudogymnoascus destructans, the fungus causing white-nose syndrome of bats.</title>
        <authorList>
            <person name="Palmer J.M."/>
            <person name="Drees K.P."/>
            <person name="Foster J.T."/>
            <person name="Lindner D.L."/>
        </authorList>
    </citation>
    <scope>NUCLEOTIDE SEQUENCE [LARGE SCALE GENOMIC DNA]</scope>
    <source>
        <strain evidence="5 6">UAMH 10579</strain>
    </source>
</reference>
<evidence type="ECO:0000313" key="5">
    <source>
        <dbReference type="EMBL" id="OBT95896.1"/>
    </source>
</evidence>
<evidence type="ECO:0000256" key="3">
    <source>
        <dbReference type="ARBA" id="ARBA00022691"/>
    </source>
</evidence>
<reference evidence="6" key="2">
    <citation type="journal article" date="2018" name="Nat. Commun.">
        <title>Extreme sensitivity to ultraviolet light in the fungal pathogen causing white-nose syndrome of bats.</title>
        <authorList>
            <person name="Palmer J.M."/>
            <person name="Drees K.P."/>
            <person name="Foster J.T."/>
            <person name="Lindner D.L."/>
        </authorList>
    </citation>
    <scope>NUCLEOTIDE SEQUENCE [LARGE SCALE GENOMIC DNA]</scope>
    <source>
        <strain evidence="6">UAMH 10579</strain>
    </source>
</reference>
<dbReference type="OrthoDB" id="2094832at2759"/>
<dbReference type="EMBL" id="KV460232">
    <property type="protein sequence ID" value="OBT95896.1"/>
    <property type="molecule type" value="Genomic_DNA"/>
</dbReference>
<dbReference type="InterPro" id="IPR051654">
    <property type="entry name" value="Meroterpenoid_MTases"/>
</dbReference>
<accession>A0A1B8GJC2</accession>
<evidence type="ECO:0000256" key="4">
    <source>
        <dbReference type="ARBA" id="ARBA00038314"/>
    </source>
</evidence>
<dbReference type="InterPro" id="IPR029063">
    <property type="entry name" value="SAM-dependent_MTases_sf"/>
</dbReference>
<dbReference type="GeneID" id="28839437"/>
<comment type="pathway">
    <text evidence="1">Secondary metabolite biosynthesis.</text>
</comment>
<name>A0A1B8GJC2_9PEZI</name>
<dbReference type="PANTHER" id="PTHR35897">
    <property type="entry name" value="METHYLTRANSFERASE AUSD"/>
    <property type="match status" value="1"/>
</dbReference>
<comment type="similarity">
    <text evidence="4">Belongs to the class I-like SAM-binding methyltransferase superfamily.</text>
</comment>
<dbReference type="RefSeq" id="XP_018129629.1">
    <property type="nucleotide sequence ID" value="XM_018275507.1"/>
</dbReference>
<dbReference type="AlphaFoldDB" id="A0A1B8GJC2"/>
<evidence type="ECO:0000256" key="1">
    <source>
        <dbReference type="ARBA" id="ARBA00005179"/>
    </source>
</evidence>
<dbReference type="Proteomes" id="UP000091956">
    <property type="component" value="Unassembled WGS sequence"/>
</dbReference>
<keyword evidence="6" id="KW-1185">Reference proteome</keyword>